<name>A0ABP7S096_9PSEU</name>
<proteinExistence type="predicted"/>
<dbReference type="EMBL" id="BAABAL010000008">
    <property type="protein sequence ID" value="GAA4004775.1"/>
    <property type="molecule type" value="Genomic_DNA"/>
</dbReference>
<gene>
    <name evidence="1" type="ORF">GCM10022247_27310</name>
</gene>
<comment type="caution">
    <text evidence="1">The sequence shown here is derived from an EMBL/GenBank/DDBJ whole genome shotgun (WGS) entry which is preliminary data.</text>
</comment>
<dbReference type="Pfam" id="PF05988">
    <property type="entry name" value="DUF899"/>
    <property type="match status" value="1"/>
</dbReference>
<accession>A0ABP7S096</accession>
<dbReference type="Proteomes" id="UP001501747">
    <property type="component" value="Unassembled WGS sequence"/>
</dbReference>
<reference evidence="2" key="1">
    <citation type="journal article" date="2019" name="Int. J. Syst. Evol. Microbiol.">
        <title>The Global Catalogue of Microorganisms (GCM) 10K type strain sequencing project: providing services to taxonomists for standard genome sequencing and annotation.</title>
        <authorList>
            <consortium name="The Broad Institute Genomics Platform"/>
            <consortium name="The Broad Institute Genome Sequencing Center for Infectious Disease"/>
            <person name="Wu L."/>
            <person name="Ma J."/>
        </authorList>
    </citation>
    <scope>NUCLEOTIDE SEQUENCE [LARGE SCALE GENOMIC DNA]</scope>
    <source>
        <strain evidence="2">JCM 17342</strain>
    </source>
</reference>
<dbReference type="InterPro" id="IPR010296">
    <property type="entry name" value="DUF899_thioredox"/>
</dbReference>
<organism evidence="1 2">
    <name type="scientific">Allokutzneria multivorans</name>
    <dbReference type="NCBI Taxonomy" id="1142134"/>
    <lineage>
        <taxon>Bacteria</taxon>
        <taxon>Bacillati</taxon>
        <taxon>Actinomycetota</taxon>
        <taxon>Actinomycetes</taxon>
        <taxon>Pseudonocardiales</taxon>
        <taxon>Pseudonocardiaceae</taxon>
        <taxon>Allokutzneria</taxon>
    </lineage>
</organism>
<protein>
    <submittedName>
        <fullName evidence="1">Uncharacterized protein</fullName>
    </submittedName>
</protein>
<evidence type="ECO:0000313" key="2">
    <source>
        <dbReference type="Proteomes" id="UP001501747"/>
    </source>
</evidence>
<keyword evidence="2" id="KW-1185">Reference proteome</keyword>
<evidence type="ECO:0000313" key="1">
    <source>
        <dbReference type="EMBL" id="GAA4004775.1"/>
    </source>
</evidence>
<sequence length="194" mass="20821">MSTVHVAASADYRRARAELLAAEGELRAAAAAVAALRAALPQGPDVDASSPLTTAGGKPITLDDVFGDHRTLLAYHLAFDILSEEPDEEGARDVDALDAQVPWLRERTAIAVFAPVPPHVLARLAQQRAWRWIVPISTQPGDLSDRLRDTPGTASTRTASTSAVLIREGATARLHWHGRTTLTAPLLHLLPQPE</sequence>
<dbReference type="RefSeq" id="WP_344874526.1">
    <property type="nucleotide sequence ID" value="NZ_BAABAL010000008.1"/>
</dbReference>